<accession>A0ABV5X1L6</accession>
<dbReference type="NCBIfam" id="TIGR01554">
    <property type="entry name" value="major_cap_HK97"/>
    <property type="match status" value="1"/>
</dbReference>
<dbReference type="RefSeq" id="WP_376840144.1">
    <property type="nucleotide sequence ID" value="NZ_JBHMAU010000052.1"/>
</dbReference>
<evidence type="ECO:0000313" key="3">
    <source>
        <dbReference type="EMBL" id="MFB9776331.1"/>
    </source>
</evidence>
<evidence type="ECO:0000313" key="4">
    <source>
        <dbReference type="Proteomes" id="UP001589707"/>
    </source>
</evidence>
<organism evidence="3 4">
    <name type="scientific">Brevibacterium otitidis</name>
    <dbReference type="NCBI Taxonomy" id="53364"/>
    <lineage>
        <taxon>Bacteria</taxon>
        <taxon>Bacillati</taxon>
        <taxon>Actinomycetota</taxon>
        <taxon>Actinomycetes</taxon>
        <taxon>Micrococcales</taxon>
        <taxon>Brevibacteriaceae</taxon>
        <taxon>Brevibacterium</taxon>
    </lineage>
</organism>
<reference evidence="3 4" key="1">
    <citation type="submission" date="2024-09" db="EMBL/GenBank/DDBJ databases">
        <authorList>
            <person name="Sun Q."/>
            <person name="Mori K."/>
        </authorList>
    </citation>
    <scope>NUCLEOTIDE SEQUENCE [LARGE SCALE GENOMIC DNA]</scope>
    <source>
        <strain evidence="3 4">JCM 11683</strain>
    </source>
</reference>
<proteinExistence type="predicted"/>
<dbReference type="Gene3D" id="3.30.2400.10">
    <property type="entry name" value="Major capsid protein gp5"/>
    <property type="match status" value="1"/>
</dbReference>
<dbReference type="Proteomes" id="UP001589707">
    <property type="component" value="Unassembled WGS sequence"/>
</dbReference>
<dbReference type="Gene3D" id="3.30.2320.10">
    <property type="entry name" value="hypothetical protein PF0899 domain"/>
    <property type="match status" value="1"/>
</dbReference>
<evidence type="ECO:0000259" key="2">
    <source>
        <dbReference type="Pfam" id="PF05065"/>
    </source>
</evidence>
<dbReference type="InterPro" id="IPR054612">
    <property type="entry name" value="Phage_capsid-like_C"/>
</dbReference>
<name>A0ABV5X1L6_9MICO</name>
<gene>
    <name evidence="3" type="ORF">ACFFN1_07930</name>
</gene>
<sequence length="318" mass="33368">MAYDNIIGTAAVTDAMVPEQTTKEIIQEAPGKSVILERGRKVPLSKKKAKQPVLSTLPEAYWVDGETGLKQTTKAAWENVTITAEELAVIVPIPDALIDDSDIPLWDEIKPLLVEAIGQKVDQAALFGTDKPDSWPTALVPGAIAAGNTLAVGTHDDFGADVAALAEKVSIAGVAVNGFASRPGLQWKLVGLRDANGQPIYTPSLAAGAPSGLYGYPLNEVTNGAWSAEAAELIAADWSKVVVGVRQDITFDLFREGVITDATGKVVFNLMQQDSKALRVVFRVGFQIAQPLARVSGQKAFPAGVLTPEAAAGDGTGG</sequence>
<keyword evidence="4" id="KW-1185">Reference proteome</keyword>
<evidence type="ECO:0000256" key="1">
    <source>
        <dbReference type="ARBA" id="ARBA00004328"/>
    </source>
</evidence>
<protein>
    <submittedName>
        <fullName evidence="3">Phage major capsid protein</fullName>
    </submittedName>
</protein>
<dbReference type="InterPro" id="IPR024455">
    <property type="entry name" value="Phage_capsid"/>
</dbReference>
<dbReference type="SUPFAM" id="SSF56563">
    <property type="entry name" value="Major capsid protein gp5"/>
    <property type="match status" value="1"/>
</dbReference>
<feature type="domain" description="Phage capsid-like C-terminal" evidence="2">
    <location>
        <begin position="16"/>
        <end position="292"/>
    </location>
</feature>
<comment type="subcellular location">
    <subcellularLocation>
        <location evidence="1">Virion</location>
    </subcellularLocation>
</comment>
<comment type="caution">
    <text evidence="3">The sequence shown here is derived from an EMBL/GenBank/DDBJ whole genome shotgun (WGS) entry which is preliminary data.</text>
</comment>
<dbReference type="Pfam" id="PF05065">
    <property type="entry name" value="Phage_capsid"/>
    <property type="match status" value="1"/>
</dbReference>
<dbReference type="EMBL" id="JBHMAU010000052">
    <property type="protein sequence ID" value="MFB9776331.1"/>
    <property type="molecule type" value="Genomic_DNA"/>
</dbReference>